<dbReference type="AlphaFoldDB" id="A0AAC8T7R7"/>
<dbReference type="CDD" id="cd07438">
    <property type="entry name" value="PHP_HisPPase_AMP"/>
    <property type="match status" value="1"/>
</dbReference>
<dbReference type="InterPro" id="IPR052018">
    <property type="entry name" value="PHP_domain"/>
</dbReference>
<protein>
    <submittedName>
        <fullName evidence="2">Histidinol phosphatase</fullName>
    </submittedName>
</protein>
<dbReference type="InterPro" id="IPR004013">
    <property type="entry name" value="PHP_dom"/>
</dbReference>
<proteinExistence type="predicted"/>
<dbReference type="GO" id="GO:0004534">
    <property type="term" value="F:5'-3' RNA exonuclease activity"/>
    <property type="evidence" value="ECO:0007669"/>
    <property type="project" value="TreeGrafter"/>
</dbReference>
<dbReference type="InterPro" id="IPR003141">
    <property type="entry name" value="Pol/His_phosphatase_N"/>
</dbReference>
<feature type="domain" description="Polymerase/histidinol phosphatase N-terminal" evidence="1">
    <location>
        <begin position="11"/>
        <end position="76"/>
    </location>
</feature>
<dbReference type="Gene3D" id="1.10.150.650">
    <property type="match status" value="1"/>
</dbReference>
<evidence type="ECO:0000259" key="1">
    <source>
        <dbReference type="SMART" id="SM00481"/>
    </source>
</evidence>
<gene>
    <name evidence="2" type="ORF">AAX06_02990</name>
</gene>
<dbReference type="Proteomes" id="UP000077465">
    <property type="component" value="Chromosome"/>
</dbReference>
<dbReference type="PANTHER" id="PTHR42924">
    <property type="entry name" value="EXONUCLEASE"/>
    <property type="match status" value="1"/>
</dbReference>
<dbReference type="SUPFAM" id="SSF89550">
    <property type="entry name" value="PHP domain-like"/>
    <property type="match status" value="1"/>
</dbReference>
<dbReference type="PANTHER" id="PTHR42924:SF3">
    <property type="entry name" value="POLYMERASE_HISTIDINOL PHOSPHATASE N-TERMINAL DOMAIN-CONTAINING PROTEIN"/>
    <property type="match status" value="1"/>
</dbReference>
<dbReference type="Gene3D" id="3.20.20.140">
    <property type="entry name" value="Metal-dependent hydrolases"/>
    <property type="match status" value="1"/>
</dbReference>
<dbReference type="EMBL" id="CP011376">
    <property type="protein sequence ID" value="AKG07307.1"/>
    <property type="molecule type" value="Genomic_DNA"/>
</dbReference>
<dbReference type="Pfam" id="PF02811">
    <property type="entry name" value="PHP"/>
    <property type="match status" value="1"/>
</dbReference>
<dbReference type="SMART" id="SM00481">
    <property type="entry name" value="POLIIIAc"/>
    <property type="match status" value="1"/>
</dbReference>
<organism evidence="2 3">
    <name type="scientific">Moraxella bovoculi</name>
    <dbReference type="NCBI Taxonomy" id="386891"/>
    <lineage>
        <taxon>Bacteria</taxon>
        <taxon>Pseudomonadati</taxon>
        <taxon>Pseudomonadota</taxon>
        <taxon>Gammaproteobacteria</taxon>
        <taxon>Moraxellales</taxon>
        <taxon>Moraxellaceae</taxon>
        <taxon>Moraxella</taxon>
    </lineage>
</organism>
<evidence type="ECO:0000313" key="2">
    <source>
        <dbReference type="EMBL" id="AKG07307.1"/>
    </source>
</evidence>
<reference evidence="2 3" key="1">
    <citation type="submission" date="2015-05" db="EMBL/GenBank/DDBJ databases">
        <authorList>
            <person name="Dickey A."/>
            <person name="Clawson M."/>
            <person name="Bono J."/>
            <person name="Loy J.D."/>
        </authorList>
    </citation>
    <scope>NUCLEOTIDE SEQUENCE [LARGE SCALE GENOMIC DNA]</scope>
    <source>
        <strain evidence="2 3">22581</strain>
    </source>
</reference>
<dbReference type="GO" id="GO:0035312">
    <property type="term" value="F:5'-3' DNA exonuclease activity"/>
    <property type="evidence" value="ECO:0007669"/>
    <property type="project" value="TreeGrafter"/>
</dbReference>
<sequence length="301" mass="33001">MGLLFLGIDMIDLHSHSTASDGINTPAALVKKAFDAGIKTFALTDHDTIAGVAEAKQAAEECGIRLINGVEISCAHALAGGYGKNKELQKIIHVVALNFADTQRMHEALQALQDSRHHRGRRMIEKLGEILTDNDSETLTETLWQAVLIKAGNNPRAIGRAHIGQVLHELGFVHSVQAAFDKYLADGKCAYVEIETMTMARTIELIHECGGLAVLAHPTRYGLSATRTRRLIEDFAQMGGDGCELPNNEPMSLRAMIDRCIAEQGLMVSVGSDYHGDNMPWRRLGVTTKPKVDQTAVWEYF</sequence>
<name>A0AAC8T7R7_9GAMM</name>
<dbReference type="InterPro" id="IPR016195">
    <property type="entry name" value="Pol/histidinol_Pase-like"/>
</dbReference>
<accession>A0AAC8T7R7</accession>
<evidence type="ECO:0000313" key="3">
    <source>
        <dbReference type="Proteomes" id="UP000077465"/>
    </source>
</evidence>